<protein>
    <submittedName>
        <fullName evidence="3">LytTR family transcriptional regulator</fullName>
    </submittedName>
</protein>
<keyword evidence="1" id="KW-0812">Transmembrane</keyword>
<dbReference type="Pfam" id="PF04397">
    <property type="entry name" value="LytTR"/>
    <property type="match status" value="1"/>
</dbReference>
<feature type="domain" description="HTH LytTR-type" evidence="2">
    <location>
        <begin position="188"/>
        <end position="269"/>
    </location>
</feature>
<accession>A0A398BQ03</accession>
<reference evidence="3 4" key="1">
    <citation type="submission" date="2018-09" db="EMBL/GenBank/DDBJ databases">
        <title>Gemmobacter lutimaris sp. nov., a marine bacterium isolated from tidal flat.</title>
        <authorList>
            <person name="Lee D.W."/>
            <person name="Yoo Y."/>
            <person name="Kim J.-J."/>
            <person name="Kim B.S."/>
        </authorList>
    </citation>
    <scope>NUCLEOTIDE SEQUENCE [LARGE SCALE GENOMIC DNA]</scope>
    <source>
        <strain evidence="3 4">YJ-T1-11</strain>
    </source>
</reference>
<name>A0A398BQ03_9RHOB</name>
<dbReference type="SMART" id="SM00850">
    <property type="entry name" value="LytTR"/>
    <property type="match status" value="1"/>
</dbReference>
<feature type="transmembrane region" description="Helical" evidence="1">
    <location>
        <begin position="116"/>
        <end position="135"/>
    </location>
</feature>
<dbReference type="GO" id="GO:0003677">
    <property type="term" value="F:DNA binding"/>
    <property type="evidence" value="ECO:0007669"/>
    <property type="project" value="InterPro"/>
</dbReference>
<dbReference type="AlphaFoldDB" id="A0A398BQ03"/>
<gene>
    <name evidence="3" type="ORF">D2N39_08370</name>
</gene>
<keyword evidence="1" id="KW-0472">Membrane</keyword>
<dbReference type="InterPro" id="IPR007492">
    <property type="entry name" value="LytTR_DNA-bd_dom"/>
</dbReference>
<feature type="transmembrane region" description="Helical" evidence="1">
    <location>
        <begin position="84"/>
        <end position="104"/>
    </location>
</feature>
<evidence type="ECO:0000259" key="2">
    <source>
        <dbReference type="PROSITE" id="PS50930"/>
    </source>
</evidence>
<dbReference type="RefSeq" id="WP_119134307.1">
    <property type="nucleotide sequence ID" value="NZ_QXXQ01000003.1"/>
</dbReference>
<proteinExistence type="predicted"/>
<dbReference type="OrthoDB" id="7028951at2"/>
<dbReference type="EMBL" id="QXXQ01000003">
    <property type="protein sequence ID" value="RID92635.1"/>
    <property type="molecule type" value="Genomic_DNA"/>
</dbReference>
<evidence type="ECO:0000256" key="1">
    <source>
        <dbReference type="SAM" id="Phobius"/>
    </source>
</evidence>
<keyword evidence="4" id="KW-1185">Reference proteome</keyword>
<dbReference type="Gene3D" id="2.40.50.1020">
    <property type="entry name" value="LytTr DNA-binding domain"/>
    <property type="match status" value="1"/>
</dbReference>
<keyword evidence="1" id="KW-1133">Transmembrane helix</keyword>
<dbReference type="Proteomes" id="UP000266649">
    <property type="component" value="Unassembled WGS sequence"/>
</dbReference>
<evidence type="ECO:0000313" key="4">
    <source>
        <dbReference type="Proteomes" id="UP000266649"/>
    </source>
</evidence>
<organism evidence="3 4">
    <name type="scientific">Gemmobacter lutimaris</name>
    <dbReference type="NCBI Taxonomy" id="2306023"/>
    <lineage>
        <taxon>Bacteria</taxon>
        <taxon>Pseudomonadati</taxon>
        <taxon>Pseudomonadota</taxon>
        <taxon>Alphaproteobacteria</taxon>
        <taxon>Rhodobacterales</taxon>
        <taxon>Paracoccaceae</taxon>
        <taxon>Gemmobacter</taxon>
    </lineage>
</organism>
<dbReference type="PROSITE" id="PS50930">
    <property type="entry name" value="HTH_LYTTR"/>
    <property type="match status" value="1"/>
</dbReference>
<comment type="caution">
    <text evidence="3">The sequence shown here is derived from an EMBL/GenBank/DDBJ whole genome shotgun (WGS) entry which is preliminary data.</text>
</comment>
<feature type="transmembrane region" description="Helical" evidence="1">
    <location>
        <begin position="51"/>
        <end position="72"/>
    </location>
</feature>
<evidence type="ECO:0000313" key="3">
    <source>
        <dbReference type="EMBL" id="RID92635.1"/>
    </source>
</evidence>
<sequence length="269" mass="29614">MFLVQMAAFLATLIADFRSRVPLVAWAVVTLTIGISGPFGSYVALDLPARLLFWGVIAAMGISVGAAIRAFVHTVIGLSDLQRGAFLVAVMSTLIMTLPLHALADRMFDPDKATAPNLPDIALFIFATSLGIGAFRHSREMRPEEEASTLVPLAPEPPDDDSQAAQLPRVVQRLDPELHGRLIAMSVRDHYVDVYTSQGKGSLLMRFADAMDETGEEEGVQIHRSHWVSWGAIKGVEREAGRIWVRLCPELRLPVSRTHRDKLEERGLL</sequence>